<feature type="domain" description="DUF5615" evidence="1">
    <location>
        <begin position="4"/>
        <end position="83"/>
    </location>
</feature>
<dbReference type="EMBL" id="CP036263">
    <property type="protein sequence ID" value="QDS98099.1"/>
    <property type="molecule type" value="Genomic_DNA"/>
</dbReference>
<evidence type="ECO:0000313" key="3">
    <source>
        <dbReference type="Proteomes" id="UP000319852"/>
    </source>
</evidence>
<reference evidence="2 3" key="1">
    <citation type="submission" date="2019-02" db="EMBL/GenBank/DDBJ databases">
        <title>Deep-cultivation of Planctomycetes and their phenomic and genomic characterization uncovers novel biology.</title>
        <authorList>
            <person name="Wiegand S."/>
            <person name="Jogler M."/>
            <person name="Boedeker C."/>
            <person name="Pinto D."/>
            <person name="Vollmers J."/>
            <person name="Rivas-Marin E."/>
            <person name="Kohn T."/>
            <person name="Peeters S.H."/>
            <person name="Heuer A."/>
            <person name="Rast P."/>
            <person name="Oberbeckmann S."/>
            <person name="Bunk B."/>
            <person name="Jeske O."/>
            <person name="Meyerdierks A."/>
            <person name="Storesund J.E."/>
            <person name="Kallscheuer N."/>
            <person name="Luecker S."/>
            <person name="Lage O.M."/>
            <person name="Pohl T."/>
            <person name="Merkel B.J."/>
            <person name="Hornburger P."/>
            <person name="Mueller R.-W."/>
            <person name="Bruemmer F."/>
            <person name="Labrenz M."/>
            <person name="Spormann A.M."/>
            <person name="Op den Camp H."/>
            <person name="Overmann J."/>
            <person name="Amann R."/>
            <person name="Jetten M.S.M."/>
            <person name="Mascher T."/>
            <person name="Medema M.H."/>
            <person name="Devos D.P."/>
            <person name="Kaster A.-K."/>
            <person name="Ovreas L."/>
            <person name="Rohde M."/>
            <person name="Galperin M.Y."/>
            <person name="Jogler C."/>
        </authorList>
    </citation>
    <scope>NUCLEOTIDE SEQUENCE [LARGE SCALE GENOMIC DNA]</scope>
    <source>
        <strain evidence="2 3">HG15A2</strain>
    </source>
</reference>
<dbReference type="OrthoDB" id="530832at2"/>
<name>A0A517MT98_9BACT</name>
<gene>
    <name evidence="2" type="ORF">HG15A2_13710</name>
</gene>
<evidence type="ECO:0000259" key="1">
    <source>
        <dbReference type="Pfam" id="PF18480"/>
    </source>
</evidence>
<proteinExistence type="predicted"/>
<dbReference type="AlphaFoldDB" id="A0A517MT98"/>
<keyword evidence="3" id="KW-1185">Reference proteome</keyword>
<protein>
    <recommendedName>
        <fullName evidence="1">DUF5615 domain-containing protein</fullName>
    </recommendedName>
</protein>
<accession>A0A517MT98</accession>
<dbReference type="KEGG" id="amob:HG15A2_13710"/>
<dbReference type="RefSeq" id="WP_145059016.1">
    <property type="nucleotide sequence ID" value="NZ_CP036263.1"/>
</dbReference>
<dbReference type="Pfam" id="PF18480">
    <property type="entry name" value="DUF5615"/>
    <property type="match status" value="1"/>
</dbReference>
<dbReference type="Proteomes" id="UP000319852">
    <property type="component" value="Chromosome"/>
</dbReference>
<dbReference type="InterPro" id="IPR041049">
    <property type="entry name" value="DUF5615"/>
</dbReference>
<organism evidence="2 3">
    <name type="scientific">Adhaeretor mobilis</name>
    <dbReference type="NCBI Taxonomy" id="1930276"/>
    <lineage>
        <taxon>Bacteria</taxon>
        <taxon>Pseudomonadati</taxon>
        <taxon>Planctomycetota</taxon>
        <taxon>Planctomycetia</taxon>
        <taxon>Pirellulales</taxon>
        <taxon>Lacipirellulaceae</taxon>
        <taxon>Adhaeretor</taxon>
    </lineage>
</organism>
<evidence type="ECO:0000313" key="2">
    <source>
        <dbReference type="EMBL" id="QDS98099.1"/>
    </source>
</evidence>
<sequence length="117" mass="12624">MLQLASDADLHGGIVKVLQKNSAIDFVRSIDVLPEGTEDPDVLAWAAGEGRVLISNDRQTMTDAAKTRMQQGLPMPGVIFTDIDNHSVGRAINDILVIAEAMPPEEARAIGLLYVPF</sequence>